<sequence length="67" mass="6725">LAGIPLAEAACSCAQSFPNTNVGTPPAGLKFITPTITYSPDGCTATVSVSGFLPIHLGVYKANDISG</sequence>
<evidence type="ECO:0000313" key="2">
    <source>
        <dbReference type="Proteomes" id="UP001432322"/>
    </source>
</evidence>
<comment type="caution">
    <text evidence="1">The sequence shown here is derived from an EMBL/GenBank/DDBJ whole genome shotgun (WGS) entry which is preliminary data.</text>
</comment>
<protein>
    <submittedName>
        <fullName evidence="1">Uncharacterized protein</fullName>
    </submittedName>
</protein>
<proteinExistence type="predicted"/>
<accession>A0AAV5WXC2</accession>
<feature type="non-terminal residue" evidence="1">
    <location>
        <position position="67"/>
    </location>
</feature>
<reference evidence="1" key="1">
    <citation type="submission" date="2023-10" db="EMBL/GenBank/DDBJ databases">
        <title>Genome assembly of Pristionchus species.</title>
        <authorList>
            <person name="Yoshida K."/>
            <person name="Sommer R.J."/>
        </authorList>
    </citation>
    <scope>NUCLEOTIDE SEQUENCE</scope>
    <source>
        <strain evidence="1">RS5133</strain>
    </source>
</reference>
<feature type="non-terminal residue" evidence="1">
    <location>
        <position position="1"/>
    </location>
</feature>
<evidence type="ECO:0000313" key="1">
    <source>
        <dbReference type="EMBL" id="GMT36731.1"/>
    </source>
</evidence>
<gene>
    <name evidence="1" type="ORF">PFISCL1PPCAC_28028</name>
</gene>
<name>A0AAV5WXC2_9BILA</name>
<keyword evidence="2" id="KW-1185">Reference proteome</keyword>
<organism evidence="1 2">
    <name type="scientific">Pristionchus fissidentatus</name>
    <dbReference type="NCBI Taxonomy" id="1538716"/>
    <lineage>
        <taxon>Eukaryota</taxon>
        <taxon>Metazoa</taxon>
        <taxon>Ecdysozoa</taxon>
        <taxon>Nematoda</taxon>
        <taxon>Chromadorea</taxon>
        <taxon>Rhabditida</taxon>
        <taxon>Rhabditina</taxon>
        <taxon>Diplogasteromorpha</taxon>
        <taxon>Diplogasteroidea</taxon>
        <taxon>Neodiplogasteridae</taxon>
        <taxon>Pristionchus</taxon>
    </lineage>
</organism>
<dbReference type="AlphaFoldDB" id="A0AAV5WXC2"/>
<dbReference type="EMBL" id="BTSY01000007">
    <property type="protein sequence ID" value="GMT36731.1"/>
    <property type="molecule type" value="Genomic_DNA"/>
</dbReference>
<dbReference type="Proteomes" id="UP001432322">
    <property type="component" value="Unassembled WGS sequence"/>
</dbReference>